<accession>A0A1B6FDL0</accession>
<dbReference type="GO" id="GO:0043022">
    <property type="term" value="F:ribosome binding"/>
    <property type="evidence" value="ECO:0007669"/>
    <property type="project" value="InterPro"/>
</dbReference>
<keyword evidence="4 8" id="KW-1133">Transmembrane helix</keyword>
<protein>
    <recommendedName>
        <fullName evidence="9">Letm1 RBD domain-containing protein</fullName>
    </recommendedName>
</protein>
<dbReference type="PROSITE" id="PS51758">
    <property type="entry name" value="LETM1_RBD"/>
    <property type="match status" value="1"/>
</dbReference>
<evidence type="ECO:0000256" key="3">
    <source>
        <dbReference type="ARBA" id="ARBA00022792"/>
    </source>
</evidence>
<proteinExistence type="predicted"/>
<feature type="domain" description="Letm1 RBD" evidence="9">
    <location>
        <begin position="166"/>
        <end position="343"/>
    </location>
</feature>
<feature type="transmembrane region" description="Helical" evidence="8">
    <location>
        <begin position="123"/>
        <end position="143"/>
    </location>
</feature>
<dbReference type="PANTHER" id="PTHR14009:SF13">
    <property type="entry name" value="LETM1 DOMAIN-CONTAINING PROTEIN 1"/>
    <property type="match status" value="1"/>
</dbReference>
<evidence type="ECO:0000256" key="7">
    <source>
        <dbReference type="PROSITE-ProRule" id="PRU01094"/>
    </source>
</evidence>
<evidence type="ECO:0000256" key="8">
    <source>
        <dbReference type="SAM" id="Phobius"/>
    </source>
</evidence>
<evidence type="ECO:0000256" key="4">
    <source>
        <dbReference type="ARBA" id="ARBA00022989"/>
    </source>
</evidence>
<evidence type="ECO:0000256" key="6">
    <source>
        <dbReference type="ARBA" id="ARBA00023136"/>
    </source>
</evidence>
<dbReference type="InterPro" id="IPR044202">
    <property type="entry name" value="LETM1/MDM38-like"/>
</dbReference>
<evidence type="ECO:0000256" key="5">
    <source>
        <dbReference type="ARBA" id="ARBA00023128"/>
    </source>
</evidence>
<dbReference type="Pfam" id="PF07766">
    <property type="entry name" value="LETM1_RBD"/>
    <property type="match status" value="1"/>
</dbReference>
<dbReference type="EMBL" id="GECZ01021489">
    <property type="protein sequence ID" value="JAS48280.1"/>
    <property type="molecule type" value="Transcribed_RNA"/>
</dbReference>
<comment type="subcellular location">
    <subcellularLocation>
        <location evidence="1">Mitochondrion inner membrane</location>
        <topology evidence="1">Single-pass membrane protein</topology>
    </subcellularLocation>
</comment>
<keyword evidence="5 7" id="KW-0496">Mitochondrion</keyword>
<keyword evidence="6 8" id="KW-0472">Membrane</keyword>
<dbReference type="GO" id="GO:0030003">
    <property type="term" value="P:intracellular monoatomic cation homeostasis"/>
    <property type="evidence" value="ECO:0007669"/>
    <property type="project" value="TreeGrafter"/>
</dbReference>
<evidence type="ECO:0000256" key="1">
    <source>
        <dbReference type="ARBA" id="ARBA00004434"/>
    </source>
</evidence>
<dbReference type="AlphaFoldDB" id="A0A1B6FDL0"/>
<gene>
    <name evidence="10" type="ORF">g.10864</name>
</gene>
<evidence type="ECO:0000256" key="2">
    <source>
        <dbReference type="ARBA" id="ARBA00022692"/>
    </source>
</evidence>
<organism evidence="10">
    <name type="scientific">Cuerna arida</name>
    <dbReference type="NCBI Taxonomy" id="1464854"/>
    <lineage>
        <taxon>Eukaryota</taxon>
        <taxon>Metazoa</taxon>
        <taxon>Ecdysozoa</taxon>
        <taxon>Arthropoda</taxon>
        <taxon>Hexapoda</taxon>
        <taxon>Insecta</taxon>
        <taxon>Pterygota</taxon>
        <taxon>Neoptera</taxon>
        <taxon>Paraneoptera</taxon>
        <taxon>Hemiptera</taxon>
        <taxon>Auchenorrhyncha</taxon>
        <taxon>Membracoidea</taxon>
        <taxon>Cicadellidae</taxon>
        <taxon>Cicadellinae</taxon>
        <taxon>Proconiini</taxon>
        <taxon>Cuerna</taxon>
    </lineage>
</organism>
<keyword evidence="2 8" id="KW-0812">Transmembrane</keyword>
<keyword evidence="3" id="KW-0999">Mitochondrion inner membrane</keyword>
<sequence length="343" mass="40451">MSIALFYKYRSLVKLDSSFIIKRYISHNDASKAREKQIRQYVLSRYMQYVQQYASVLEQKFPAAMRVYRVFTIGIKDFYSDLKVFLALFHKVNLTSKGLETLTRKELEIYHQMPRDMIKIAPVLLLSALPFVNYVMFPLAYMFPRNLLTSHFWSLQQRHEFALLEHKKRLRHFKAVFRSLQWQVEGLAENQLYAEWEHVIRLLGSGLHPTPSQVLDCQPLFGGRPYHLNSLYSSHVKELLKIHSMHTGWRRRQRLAERAKLIQLMDIAICKEGGVSCLSQDEIRSACLFRGLNPANMKREDMEEWLEGWLQVSQCLRKDSRSLLLHSPVLLAYNHPSNWVLLH</sequence>
<dbReference type="PANTHER" id="PTHR14009">
    <property type="entry name" value="LEUCINE ZIPPER-EF-HAND CONTAINING TRANSMEMBRANE PROTEIN"/>
    <property type="match status" value="1"/>
</dbReference>
<dbReference type="InterPro" id="IPR033122">
    <property type="entry name" value="LETM1-like_RBD"/>
</dbReference>
<dbReference type="GO" id="GO:0005743">
    <property type="term" value="C:mitochondrial inner membrane"/>
    <property type="evidence" value="ECO:0007669"/>
    <property type="project" value="UniProtKB-SubCell"/>
</dbReference>
<name>A0A1B6FDL0_9HEMI</name>
<reference evidence="10" key="1">
    <citation type="submission" date="2015-11" db="EMBL/GenBank/DDBJ databases">
        <title>De novo transcriptome assembly of four potential Pierce s Disease insect vectors from Arizona vineyards.</title>
        <authorList>
            <person name="Tassone E.E."/>
        </authorList>
    </citation>
    <scope>NUCLEOTIDE SEQUENCE</scope>
</reference>
<evidence type="ECO:0000259" key="9">
    <source>
        <dbReference type="PROSITE" id="PS51758"/>
    </source>
</evidence>
<evidence type="ECO:0000313" key="10">
    <source>
        <dbReference type="EMBL" id="JAS48280.1"/>
    </source>
</evidence>